<dbReference type="Proteomes" id="UP001145050">
    <property type="component" value="Unassembled WGS sequence"/>
</dbReference>
<organism evidence="3 4">
    <name type="scientific">Terrihalobacillus insolitus</name>
    <dbReference type="NCBI Taxonomy" id="2950438"/>
    <lineage>
        <taxon>Bacteria</taxon>
        <taxon>Bacillati</taxon>
        <taxon>Bacillota</taxon>
        <taxon>Bacilli</taxon>
        <taxon>Bacillales</taxon>
        <taxon>Bacillaceae</taxon>
        <taxon>Terrihalobacillus</taxon>
    </lineage>
</organism>
<sequence length="264" mass="29296">MRRRPKFKRIMTPPPMKHIVVVTLIFFIITSIISVVIINNGIKPVLMDIAKTRTEQLANMAIGIAVNKKMAEDLDVDNLIEFEKDEDGNIVHYSFNTVVENRVQRNILNRVENYLNLLEDGVVPDPGVPLDVSTDPESNPSKEEIQKSKDLLQIPIGQVLGIPLLGSLGPKVPVNLDVLGFVSTEVDDKLVEWGYNNAYIIVFVRIKVELSVVIPFASEPISIEQSIPISRTGITGEVPDYIGGNDGEDPTLSIPMDSLKEQTE</sequence>
<reference evidence="3" key="1">
    <citation type="submission" date="2022-06" db="EMBL/GenBank/DDBJ databases">
        <title>Aquibacillus sp. a new bacterium isolated from soil saline samples.</title>
        <authorList>
            <person name="Galisteo C."/>
            <person name="De La Haba R."/>
            <person name="Sanchez-Porro C."/>
            <person name="Ventosa A."/>
        </authorList>
    </citation>
    <scope>NUCLEOTIDE SEQUENCE</scope>
    <source>
        <strain evidence="3">3ASR75-11</strain>
    </source>
</reference>
<evidence type="ECO:0000313" key="4">
    <source>
        <dbReference type="Proteomes" id="UP001145050"/>
    </source>
</evidence>
<dbReference type="EMBL" id="JAMQKB010000001">
    <property type="protein sequence ID" value="MDC3422956.1"/>
    <property type="molecule type" value="Genomic_DNA"/>
</dbReference>
<dbReference type="PIRSF" id="PIRSF021383">
    <property type="entry name" value="YunB"/>
    <property type="match status" value="1"/>
</dbReference>
<feature type="transmembrane region" description="Helical" evidence="2">
    <location>
        <begin position="20"/>
        <end position="38"/>
    </location>
</feature>
<dbReference type="RefSeq" id="WP_272434592.1">
    <property type="nucleotide sequence ID" value="NZ_JAMQKB010000001.1"/>
</dbReference>
<keyword evidence="2" id="KW-0472">Membrane</keyword>
<accession>A0A9X3WSE4</accession>
<evidence type="ECO:0000256" key="1">
    <source>
        <dbReference type="SAM" id="MobiDB-lite"/>
    </source>
</evidence>
<name>A0A9X3WSE4_9BACI</name>
<keyword evidence="2" id="KW-0812">Transmembrane</keyword>
<dbReference type="NCBIfam" id="TIGR02832">
    <property type="entry name" value="spo_yunB"/>
    <property type="match status" value="1"/>
</dbReference>
<keyword evidence="4" id="KW-1185">Reference proteome</keyword>
<evidence type="ECO:0000256" key="2">
    <source>
        <dbReference type="SAM" id="Phobius"/>
    </source>
</evidence>
<evidence type="ECO:0000313" key="3">
    <source>
        <dbReference type="EMBL" id="MDC3422956.1"/>
    </source>
</evidence>
<dbReference type="InterPro" id="IPR014197">
    <property type="entry name" value="Sporulation_prot_YunB"/>
</dbReference>
<feature type="region of interest" description="Disordered" evidence="1">
    <location>
        <begin position="242"/>
        <end position="264"/>
    </location>
</feature>
<gene>
    <name evidence="3" type="primary">yunB</name>
    <name evidence="3" type="ORF">NC797_00355</name>
</gene>
<dbReference type="Pfam" id="PF09560">
    <property type="entry name" value="Spore_YunB"/>
    <property type="match status" value="1"/>
</dbReference>
<dbReference type="AlphaFoldDB" id="A0A9X3WSE4"/>
<proteinExistence type="predicted"/>
<keyword evidence="2" id="KW-1133">Transmembrane helix</keyword>
<protein>
    <submittedName>
        <fullName evidence="3">Sporulation protein YunB</fullName>
    </submittedName>
</protein>
<comment type="caution">
    <text evidence="3">The sequence shown here is derived from an EMBL/GenBank/DDBJ whole genome shotgun (WGS) entry which is preliminary data.</text>
</comment>